<dbReference type="EMBL" id="BIFQ01000002">
    <property type="protein sequence ID" value="GCE08114.1"/>
    <property type="molecule type" value="Genomic_DNA"/>
</dbReference>
<evidence type="ECO:0000313" key="1">
    <source>
        <dbReference type="EMBL" id="GCE08114.1"/>
    </source>
</evidence>
<keyword evidence="2" id="KW-1185">Reference proteome</keyword>
<organism evidence="1 2">
    <name type="scientific">Dictyobacter aurantiacus</name>
    <dbReference type="NCBI Taxonomy" id="1936993"/>
    <lineage>
        <taxon>Bacteria</taxon>
        <taxon>Bacillati</taxon>
        <taxon>Chloroflexota</taxon>
        <taxon>Ktedonobacteria</taxon>
        <taxon>Ktedonobacterales</taxon>
        <taxon>Dictyobacteraceae</taxon>
        <taxon>Dictyobacter</taxon>
    </lineage>
</organism>
<reference evidence="2" key="1">
    <citation type="submission" date="2018-12" db="EMBL/GenBank/DDBJ databases">
        <title>Tengunoibacter tsumagoiensis gen. nov., sp. nov., Dictyobacter kobayashii sp. nov., D. alpinus sp. nov., and D. joshuensis sp. nov. and description of Dictyobacteraceae fam. nov. within the order Ktedonobacterales isolated from Tengu-no-mugimeshi.</title>
        <authorList>
            <person name="Wang C.M."/>
            <person name="Zheng Y."/>
            <person name="Sakai Y."/>
            <person name="Toyoda A."/>
            <person name="Minakuchi Y."/>
            <person name="Abe K."/>
            <person name="Yokota A."/>
            <person name="Yabe S."/>
        </authorList>
    </citation>
    <scope>NUCLEOTIDE SEQUENCE [LARGE SCALE GENOMIC DNA]</scope>
    <source>
        <strain evidence="2">S-27</strain>
    </source>
</reference>
<accession>A0A401ZMR1</accession>
<dbReference type="Proteomes" id="UP000287224">
    <property type="component" value="Unassembled WGS sequence"/>
</dbReference>
<evidence type="ECO:0000313" key="2">
    <source>
        <dbReference type="Proteomes" id="UP000287224"/>
    </source>
</evidence>
<sequence length="68" mass="7415">MKPEKKLSEQFVDFVDLTDESLEEVELIQGGTSASNCGGGSWGYGYGGWFCNNVGFCNYGYGYGHLCV</sequence>
<dbReference type="OrthoDB" id="10017252at2"/>
<protein>
    <submittedName>
        <fullName evidence="1">Uncharacterized protein</fullName>
    </submittedName>
</protein>
<name>A0A401ZMR1_9CHLR</name>
<gene>
    <name evidence="1" type="ORF">KDAU_54430</name>
</gene>
<dbReference type="RefSeq" id="WP_126600443.1">
    <property type="nucleotide sequence ID" value="NZ_BIFQ01000002.1"/>
</dbReference>
<comment type="caution">
    <text evidence="1">The sequence shown here is derived from an EMBL/GenBank/DDBJ whole genome shotgun (WGS) entry which is preliminary data.</text>
</comment>
<proteinExistence type="predicted"/>
<dbReference type="AlphaFoldDB" id="A0A401ZMR1"/>